<keyword evidence="4" id="KW-1185">Reference proteome</keyword>
<dbReference type="EMBL" id="BRXW01000514">
    <property type="protein sequence ID" value="GMH62094.1"/>
    <property type="molecule type" value="Genomic_DNA"/>
</dbReference>
<keyword evidence="1" id="KW-0732">Signal</keyword>
<gene>
    <name evidence="3" type="ORF">TrLO_g3225</name>
</gene>
<dbReference type="InterPro" id="IPR025714">
    <property type="entry name" value="Methyltranfer_dom"/>
</dbReference>
<dbReference type="GO" id="GO:0005737">
    <property type="term" value="C:cytoplasm"/>
    <property type="evidence" value="ECO:0007669"/>
    <property type="project" value="TreeGrafter"/>
</dbReference>
<dbReference type="OrthoDB" id="540004at2759"/>
<dbReference type="InterPro" id="IPR029063">
    <property type="entry name" value="SAM-dependent_MTases_sf"/>
</dbReference>
<feature type="chain" id="PRO_5040921904" description="Methyltransferase domain-containing protein" evidence="1">
    <location>
        <begin position="22"/>
        <end position="508"/>
    </location>
</feature>
<sequence length="508" mass="57775">MKLIPPILLLLFLLFPLSINSTSLDIHHVDGSELDPQEILTRHPRLLEIMNKVGSSILPVPLIIREYPEVWLELQSDEEVWNWFKKHMPHFTKERARVDSDLLSKVAPRTEKDGHNDMFQIIDQVMREEYDNDEEAYLKGMSSTVQTHDQRAWESHSLDKDYPGFFSRAGIQEGARVLDIGTEMGLQAVAIAKMGYKVTGTDVGISELLVATEYAKREGVEVHYLQDDILVGESSHLTNHSYDVVIDRAVFHSMAPYLEEEPLIKESISKRFGERIKSLLKPSGIFIFKGMSADEDNFRPNKDNDKSQNMFEINVVAVYRAIKHVIEVKLNSDKKGYFKNKMDIAQGLGVDIDDEREVIDFLDYVAKNELNIPNGVSVDLSKNPMPYHFRSDEIPHYFQDIMGFEIVEAGKSLLYNDRKSEEYMPKAEYAVLKVHPDDSGAGTCAIVGGKTTCVAEPSENPVDLHKQIEAIEKEMGRSKGSMDVQGTLEKVKGKNRKISWYEAVMSYL</sequence>
<dbReference type="SUPFAM" id="SSF53335">
    <property type="entry name" value="S-adenosyl-L-methionine-dependent methyltransferases"/>
    <property type="match status" value="1"/>
</dbReference>
<reference evidence="4" key="1">
    <citation type="journal article" date="2023" name="Commun. Biol.">
        <title>Genome analysis of Parmales, the sister group of diatoms, reveals the evolutionary specialization of diatoms from phago-mixotrophs to photoautotrophs.</title>
        <authorList>
            <person name="Ban H."/>
            <person name="Sato S."/>
            <person name="Yoshikawa S."/>
            <person name="Yamada K."/>
            <person name="Nakamura Y."/>
            <person name="Ichinomiya M."/>
            <person name="Sato N."/>
            <person name="Blanc-Mathieu R."/>
            <person name="Endo H."/>
            <person name="Kuwata A."/>
            <person name="Ogata H."/>
        </authorList>
    </citation>
    <scope>NUCLEOTIDE SEQUENCE [LARGE SCALE GENOMIC DNA]</scope>
    <source>
        <strain evidence="4">NIES 3700</strain>
    </source>
</reference>
<feature type="domain" description="Methyltransferase" evidence="2">
    <location>
        <begin position="172"/>
        <end position="314"/>
    </location>
</feature>
<accession>A0A9W7A527</accession>
<name>A0A9W7A527_9STRA</name>
<dbReference type="Gene3D" id="3.40.50.150">
    <property type="entry name" value="Vaccinia Virus protein VP39"/>
    <property type="match status" value="1"/>
</dbReference>
<dbReference type="PANTHER" id="PTHR12843:SF5">
    <property type="entry name" value="EEF1A LYSINE METHYLTRANSFERASE 2"/>
    <property type="match status" value="1"/>
</dbReference>
<organism evidence="3 4">
    <name type="scientific">Triparma laevis f. longispina</name>
    <dbReference type="NCBI Taxonomy" id="1714387"/>
    <lineage>
        <taxon>Eukaryota</taxon>
        <taxon>Sar</taxon>
        <taxon>Stramenopiles</taxon>
        <taxon>Ochrophyta</taxon>
        <taxon>Bolidophyceae</taxon>
        <taxon>Parmales</taxon>
        <taxon>Triparmaceae</taxon>
        <taxon>Triparma</taxon>
    </lineage>
</organism>
<dbReference type="CDD" id="cd02440">
    <property type="entry name" value="AdoMet_MTases"/>
    <property type="match status" value="1"/>
</dbReference>
<dbReference type="AlphaFoldDB" id="A0A9W7A527"/>
<proteinExistence type="predicted"/>
<evidence type="ECO:0000256" key="1">
    <source>
        <dbReference type="SAM" id="SignalP"/>
    </source>
</evidence>
<evidence type="ECO:0000259" key="2">
    <source>
        <dbReference type="Pfam" id="PF13847"/>
    </source>
</evidence>
<comment type="caution">
    <text evidence="3">The sequence shown here is derived from an EMBL/GenBank/DDBJ whole genome shotgun (WGS) entry which is preliminary data.</text>
</comment>
<dbReference type="Proteomes" id="UP001165122">
    <property type="component" value="Unassembled WGS sequence"/>
</dbReference>
<feature type="signal peptide" evidence="1">
    <location>
        <begin position="1"/>
        <end position="21"/>
    </location>
</feature>
<dbReference type="GO" id="GO:0016279">
    <property type="term" value="F:protein-lysine N-methyltransferase activity"/>
    <property type="evidence" value="ECO:0007669"/>
    <property type="project" value="TreeGrafter"/>
</dbReference>
<evidence type="ECO:0000313" key="4">
    <source>
        <dbReference type="Proteomes" id="UP001165122"/>
    </source>
</evidence>
<protein>
    <recommendedName>
        <fullName evidence="2">Methyltransferase domain-containing protein</fullName>
    </recommendedName>
</protein>
<dbReference type="Pfam" id="PF13847">
    <property type="entry name" value="Methyltransf_31"/>
    <property type="match status" value="1"/>
</dbReference>
<dbReference type="PANTHER" id="PTHR12843">
    <property type="entry name" value="PROTEIN-LYSINE N-METHYLTRANSFERASE METTL10"/>
    <property type="match status" value="1"/>
</dbReference>
<evidence type="ECO:0000313" key="3">
    <source>
        <dbReference type="EMBL" id="GMH62094.1"/>
    </source>
</evidence>